<feature type="region of interest" description="Disordered" evidence="3">
    <location>
        <begin position="323"/>
        <end position="346"/>
    </location>
</feature>
<organism evidence="5 6">
    <name type="scientific">Blattamonas nauphoetae</name>
    <dbReference type="NCBI Taxonomy" id="2049346"/>
    <lineage>
        <taxon>Eukaryota</taxon>
        <taxon>Metamonada</taxon>
        <taxon>Preaxostyla</taxon>
        <taxon>Oxymonadida</taxon>
        <taxon>Blattamonas</taxon>
    </lineage>
</organism>
<feature type="region of interest" description="Disordered" evidence="3">
    <location>
        <begin position="214"/>
        <end position="250"/>
    </location>
</feature>
<evidence type="ECO:0000313" key="6">
    <source>
        <dbReference type="Proteomes" id="UP001281761"/>
    </source>
</evidence>
<evidence type="ECO:0000256" key="1">
    <source>
        <dbReference type="ARBA" id="ARBA00023054"/>
    </source>
</evidence>
<comment type="caution">
    <text evidence="5">The sequence shown here is derived from an EMBL/GenBank/DDBJ whole genome shotgun (WGS) entry which is preliminary data.</text>
</comment>
<dbReference type="Pfam" id="PF21771">
    <property type="entry name" value="CFAP58_CC"/>
    <property type="match status" value="1"/>
</dbReference>
<dbReference type="PANTHER" id="PTHR32083:SF0">
    <property type="entry name" value="CILIA AND FLAGELLA-ASSOCIATED PROTEIN 58"/>
    <property type="match status" value="1"/>
</dbReference>
<keyword evidence="5" id="KW-0966">Cell projection</keyword>
<feature type="compositionally biased region" description="Basic and acidic residues" evidence="3">
    <location>
        <begin position="214"/>
        <end position="242"/>
    </location>
</feature>
<evidence type="ECO:0000313" key="5">
    <source>
        <dbReference type="EMBL" id="KAK2953721.1"/>
    </source>
</evidence>
<name>A0ABQ9XMV4_9EUKA</name>
<feature type="region of interest" description="Disordered" evidence="3">
    <location>
        <begin position="265"/>
        <end position="287"/>
    </location>
</feature>
<proteinExistence type="predicted"/>
<dbReference type="Proteomes" id="UP001281761">
    <property type="component" value="Unassembled WGS sequence"/>
</dbReference>
<feature type="domain" description="Cilia- and flagella-associated protein 58 central coiled coil" evidence="4">
    <location>
        <begin position="429"/>
        <end position="686"/>
    </location>
</feature>
<feature type="region of interest" description="Disordered" evidence="3">
    <location>
        <begin position="863"/>
        <end position="889"/>
    </location>
</feature>
<dbReference type="EMBL" id="JARBJD010000087">
    <property type="protein sequence ID" value="KAK2953721.1"/>
    <property type="molecule type" value="Genomic_DNA"/>
</dbReference>
<dbReference type="PANTHER" id="PTHR32083">
    <property type="entry name" value="CILIA AND FLAGELLA-ASSOCIATED PROTEIN 58-RELATED"/>
    <property type="match status" value="1"/>
</dbReference>
<evidence type="ECO:0000259" key="4">
    <source>
        <dbReference type="Pfam" id="PF21771"/>
    </source>
</evidence>
<feature type="coiled-coil region" evidence="2">
    <location>
        <begin position="669"/>
        <end position="720"/>
    </location>
</feature>
<evidence type="ECO:0000256" key="3">
    <source>
        <dbReference type="SAM" id="MobiDB-lite"/>
    </source>
</evidence>
<accession>A0ABQ9XMV4</accession>
<feature type="compositionally biased region" description="Basic and acidic residues" evidence="3">
    <location>
        <begin position="265"/>
        <end position="277"/>
    </location>
</feature>
<keyword evidence="6" id="KW-1185">Reference proteome</keyword>
<evidence type="ECO:0000256" key="2">
    <source>
        <dbReference type="SAM" id="Coils"/>
    </source>
</evidence>
<keyword evidence="5" id="KW-0282">Flagellum</keyword>
<protein>
    <submittedName>
        <fullName evidence="5">Cilia- and flagella-associated protein 58</fullName>
    </submittedName>
</protein>
<feature type="coiled-coil region" evidence="2">
    <location>
        <begin position="747"/>
        <end position="849"/>
    </location>
</feature>
<reference evidence="5 6" key="1">
    <citation type="journal article" date="2022" name="bioRxiv">
        <title>Genomics of Preaxostyla Flagellates Illuminates Evolutionary Transitions and the Path Towards Mitochondrial Loss.</title>
        <authorList>
            <person name="Novak L.V.F."/>
            <person name="Treitli S.C."/>
            <person name="Pyrih J."/>
            <person name="Halakuc P."/>
            <person name="Pipaliya S.V."/>
            <person name="Vacek V."/>
            <person name="Brzon O."/>
            <person name="Soukal P."/>
            <person name="Eme L."/>
            <person name="Dacks J.B."/>
            <person name="Karnkowska A."/>
            <person name="Elias M."/>
            <person name="Hampl V."/>
        </authorList>
    </citation>
    <scope>NUCLEOTIDE SEQUENCE [LARGE SCALE GENOMIC DNA]</scope>
    <source>
        <strain evidence="5">NAU3</strain>
        <tissue evidence="5">Gut</tissue>
    </source>
</reference>
<feature type="compositionally biased region" description="Gly residues" evidence="3">
    <location>
        <begin position="880"/>
        <end position="889"/>
    </location>
</feature>
<keyword evidence="5" id="KW-0969">Cilium</keyword>
<gene>
    <name evidence="5" type="ORF">BLNAU_11278</name>
</gene>
<feature type="coiled-coil region" evidence="2">
    <location>
        <begin position="417"/>
        <end position="633"/>
    </location>
</feature>
<keyword evidence="1 2" id="KW-0175">Coiled coil</keyword>
<dbReference type="SUPFAM" id="SSF57997">
    <property type="entry name" value="Tropomyosin"/>
    <property type="match status" value="1"/>
</dbReference>
<dbReference type="InterPro" id="IPR049270">
    <property type="entry name" value="CFAP58_CC"/>
</dbReference>
<sequence length="889" mass="104091">MSDNPDDNKGLDGLDGQDEKQFDGMAAFQPNAFETFEKDFNEVLAQLVGDTSLDQFREEYEKLYRALQKSHESEKRLIRRCQELNSEIVSNAAKVKTALSLSQKDSETIATLRKEVDTCFKMVNASREKERLAKETIEQLKTEIANLSKLVDQGPSASAEQEAAIQELQRVRDELLGERDHLSQQINQYKQETLDGVNKIHKLESEILRLQHDSEAGQKKVKEKEAEMEKLKRRNETQDRTIQEQSEQLAQKDVDISVRNEQLKTAQRDARELREAQSKSLADVETMRSNYLREKERNTRLEKDIAKKNDEITLQMKAAAQLEQEKRAKEKELQQSSQKQKDVEREVERWVKMERAAEDKTQKVEAEKRELEEKVKMLTRDVQLLENALADKHQLNEGLAKKLNLMDDKLVSEIHKKENVEGEKREVSEEKKALSTQVDKAKKDLQQLRTRIMELEKEKLKYSQLHNQSREEWKQAIADLKIKELRVSDLQKEREDLLDKLKQQQQLYETVRAERNLANRNLMSAQEALAEYRRKFSLMDQQLVQLKDENKIKSETCVVLKHDLDKVVNEVQTKEKEIGELCRQLKSSEETVASEEKEIKKLDHIIATSEVQVRQLREQYKTVMQERDILGAQLIRRNDELNLLYEKIKIQQSTLSKGEVQYNERLEDIRLLKYKISELKNQLQILSGRVSNVDLLKKEIIRLQQELQDERNKSQAMSEELENPMNVHRWKLLEGSDPAMFDMVMKIKALQKRLINKAEEVMEKNIQLEEKEKAQQKLQDMLKRQPGVEASKQLNTLQVAMRERSKQLKALAAELNFAQAQLEEYQFEIQNKTSENQELKEKYFSLKKKEFTEREKKREIVERERQATAQPNLPSAPRFVGGGFSLDRV</sequence>
<feature type="region of interest" description="Disordered" evidence="3">
    <location>
        <begin position="1"/>
        <end position="20"/>
    </location>
</feature>